<evidence type="ECO:0000313" key="4">
    <source>
        <dbReference type="Proteomes" id="UP001190700"/>
    </source>
</evidence>
<dbReference type="Proteomes" id="UP001190700">
    <property type="component" value="Unassembled WGS sequence"/>
</dbReference>
<protein>
    <submittedName>
        <fullName evidence="3">Uncharacterized protein</fullName>
    </submittedName>
</protein>
<reference evidence="3 4" key="1">
    <citation type="journal article" date="2015" name="Genome Biol. Evol.">
        <title>Comparative Genomics of a Bacterivorous Green Alga Reveals Evolutionary Causalities and Consequences of Phago-Mixotrophic Mode of Nutrition.</title>
        <authorList>
            <person name="Burns J.A."/>
            <person name="Paasch A."/>
            <person name="Narechania A."/>
            <person name="Kim E."/>
        </authorList>
    </citation>
    <scope>NUCLEOTIDE SEQUENCE [LARGE SCALE GENOMIC DNA]</scope>
    <source>
        <strain evidence="3 4">PLY_AMNH</strain>
    </source>
</reference>
<feature type="compositionally biased region" description="Basic and acidic residues" evidence="1">
    <location>
        <begin position="1"/>
        <end position="11"/>
    </location>
</feature>
<feature type="transmembrane region" description="Helical" evidence="2">
    <location>
        <begin position="73"/>
        <end position="92"/>
    </location>
</feature>
<evidence type="ECO:0000256" key="1">
    <source>
        <dbReference type="SAM" id="MobiDB-lite"/>
    </source>
</evidence>
<name>A0AAE0L7H8_9CHLO</name>
<comment type="caution">
    <text evidence="3">The sequence shown here is derived from an EMBL/GenBank/DDBJ whole genome shotgun (WGS) entry which is preliminary data.</text>
</comment>
<proteinExistence type="predicted"/>
<organism evidence="3 4">
    <name type="scientific">Cymbomonas tetramitiformis</name>
    <dbReference type="NCBI Taxonomy" id="36881"/>
    <lineage>
        <taxon>Eukaryota</taxon>
        <taxon>Viridiplantae</taxon>
        <taxon>Chlorophyta</taxon>
        <taxon>Pyramimonadophyceae</taxon>
        <taxon>Pyramimonadales</taxon>
        <taxon>Pyramimonadaceae</taxon>
        <taxon>Cymbomonas</taxon>
    </lineage>
</organism>
<sequence>MKRVNRVRDQESPDPLTVDSKNPSMSAPRTKAARWVRMGKRTHGSLRAKKYKAFRVLIEEVLRLLKKFARIRNVFIAIFVYFLTYGVFLQTMHLQHAYSHTQELSTALHRATVPPKTGVTYLDWLKTQ</sequence>
<keyword evidence="2" id="KW-1133">Transmembrane helix</keyword>
<feature type="region of interest" description="Disordered" evidence="1">
    <location>
        <begin position="1"/>
        <end position="32"/>
    </location>
</feature>
<feature type="non-terminal residue" evidence="3">
    <location>
        <position position="128"/>
    </location>
</feature>
<keyword evidence="2" id="KW-0812">Transmembrane</keyword>
<keyword evidence="2" id="KW-0472">Membrane</keyword>
<evidence type="ECO:0000313" key="3">
    <source>
        <dbReference type="EMBL" id="KAK3274968.1"/>
    </source>
</evidence>
<evidence type="ECO:0000256" key="2">
    <source>
        <dbReference type="SAM" id="Phobius"/>
    </source>
</evidence>
<dbReference type="EMBL" id="LGRX02007459">
    <property type="protein sequence ID" value="KAK3274968.1"/>
    <property type="molecule type" value="Genomic_DNA"/>
</dbReference>
<dbReference type="AlphaFoldDB" id="A0AAE0L7H8"/>
<accession>A0AAE0L7H8</accession>
<keyword evidence="4" id="KW-1185">Reference proteome</keyword>
<gene>
    <name evidence="3" type="ORF">CYMTET_16875</name>
</gene>